<proteinExistence type="predicted"/>
<protein>
    <submittedName>
        <fullName evidence="1">Uncharacterized protein</fullName>
    </submittedName>
</protein>
<dbReference type="HOGENOM" id="CLU_2832492_0_0_1"/>
<gene>
    <name evidence="1" type="ORF">GLOINDRAFT_741</name>
</gene>
<dbReference type="EMBL" id="KI296040">
    <property type="protein sequence ID" value="ESA02008.1"/>
    <property type="molecule type" value="Genomic_DNA"/>
</dbReference>
<accession>U9T6U1</accession>
<dbReference type="AlphaFoldDB" id="U9T6U1"/>
<name>U9T6U1_RHIID</name>
<organism evidence="1">
    <name type="scientific">Rhizophagus irregularis (strain DAOM 181602 / DAOM 197198 / MUCL 43194)</name>
    <name type="common">Arbuscular mycorrhizal fungus</name>
    <name type="synonym">Glomus intraradices</name>
    <dbReference type="NCBI Taxonomy" id="747089"/>
    <lineage>
        <taxon>Eukaryota</taxon>
        <taxon>Fungi</taxon>
        <taxon>Fungi incertae sedis</taxon>
        <taxon>Mucoromycota</taxon>
        <taxon>Glomeromycotina</taxon>
        <taxon>Glomeromycetes</taxon>
        <taxon>Glomerales</taxon>
        <taxon>Glomeraceae</taxon>
        <taxon>Rhizophagus</taxon>
    </lineage>
</organism>
<sequence length="66" mass="7183">MASPKAAAIAAGTVTVTRYLPFSRWITSEFCAEYPLNLQQVSVPARFATSTRQFSTELLGIFGIQA</sequence>
<reference evidence="1" key="1">
    <citation type="submission" date="2013-07" db="EMBL/GenBank/DDBJ databases">
        <title>The genome of an arbuscular mycorrhizal fungus provides insights into the evolution of the oldest plant symbiosis.</title>
        <authorList>
            <consortium name="DOE Joint Genome Institute"/>
            <person name="Tisserant E."/>
            <person name="Malbreil M."/>
            <person name="Kuo A."/>
            <person name="Kohler A."/>
            <person name="Symeonidi A."/>
            <person name="Balestrini R."/>
            <person name="Charron P."/>
            <person name="Duensing N."/>
            <person name="Frei-dit-Frey N."/>
            <person name="Gianinazzi-Pearson V."/>
            <person name="Gilbert B."/>
            <person name="Handa Y."/>
            <person name="Hijri M."/>
            <person name="Kaul R."/>
            <person name="Kawaguchi M."/>
            <person name="Krajinski F."/>
            <person name="Lammers P."/>
            <person name="Lapierre D."/>
            <person name="Masclaux F.G."/>
            <person name="Murat C."/>
            <person name="Morin E."/>
            <person name="Ndikumana S."/>
            <person name="Pagni M."/>
            <person name="Petitpierre D."/>
            <person name="Requena N."/>
            <person name="Rosikiewicz P."/>
            <person name="Riley R."/>
            <person name="Saito K."/>
            <person name="San Clemente H."/>
            <person name="Shapiro H."/>
            <person name="van Tuinen D."/>
            <person name="Becard G."/>
            <person name="Bonfante P."/>
            <person name="Paszkowski U."/>
            <person name="Shachar-Hill Y."/>
            <person name="Young J.P."/>
            <person name="Sanders I.R."/>
            <person name="Henrissat B."/>
            <person name="Rensing S.A."/>
            <person name="Grigoriev I.V."/>
            <person name="Corradi N."/>
            <person name="Roux C."/>
            <person name="Martin F."/>
        </authorList>
    </citation>
    <scope>NUCLEOTIDE SEQUENCE</scope>
    <source>
        <strain evidence="1">DAOM 197198</strain>
    </source>
</reference>
<evidence type="ECO:0000313" key="1">
    <source>
        <dbReference type="EMBL" id="ESA02008.1"/>
    </source>
</evidence>